<name>A0A3E4YLD5_9FIRM</name>
<dbReference type="Proteomes" id="UP000260758">
    <property type="component" value="Unassembled WGS sequence"/>
</dbReference>
<dbReference type="AlphaFoldDB" id="A0A3E4YLD5"/>
<dbReference type="EMBL" id="QSTP01000001">
    <property type="protein sequence ID" value="RGM75576.1"/>
    <property type="molecule type" value="Genomic_DNA"/>
</dbReference>
<dbReference type="InterPro" id="IPR018247">
    <property type="entry name" value="EF_Hand_1_Ca_BS"/>
</dbReference>
<dbReference type="PROSITE" id="PS00018">
    <property type="entry name" value="EF_HAND_1"/>
    <property type="match status" value="1"/>
</dbReference>
<sequence length="374" mass="44014">MTERLEEVYKTSNDTLKELIRSQLKIMKAWTDAENVLIDNVKDTCLIIAVIKAIENGTIQLEPSLKENTITVNINNQEEIKKMELYSGIKIYCKDENSDKNITGSEFLKKFVDDLTENTGDIYFLNHSNNHETYELFRNGVRLGAIYNKSYYYDYQKVPYDQEKEYFNQMIYPLMLAGGYECEILDDYDKENNKTFLCPSSAYKPQNSLKDKDFKRYIDSVMNEYQKIDESFDYSDTWRECDNKVQEIYNKYLKINCLDNQGNMTNKENDEGLMFCKPFMHLLLAYGYGFNNDYINDTKRGLDPKHLCELISKYNNTFDEKNAFFKKGIETTLQGTTILLEKANYVIVSNRIKKTLNYAKDNNIIKELEENDRD</sequence>
<reference evidence="1 2" key="1">
    <citation type="submission" date="2018-08" db="EMBL/GenBank/DDBJ databases">
        <title>A genome reference for cultivated species of the human gut microbiota.</title>
        <authorList>
            <person name="Zou Y."/>
            <person name="Xue W."/>
            <person name="Luo G."/>
        </authorList>
    </citation>
    <scope>NUCLEOTIDE SEQUENCE [LARGE SCALE GENOMIC DNA]</scope>
    <source>
        <strain evidence="1 2">OM07-13</strain>
    </source>
</reference>
<accession>A0A3E4YLD5</accession>
<organism evidence="1 2">
    <name type="scientific">Agathobacter rectalis</name>
    <dbReference type="NCBI Taxonomy" id="39491"/>
    <lineage>
        <taxon>Bacteria</taxon>
        <taxon>Bacillati</taxon>
        <taxon>Bacillota</taxon>
        <taxon>Clostridia</taxon>
        <taxon>Lachnospirales</taxon>
        <taxon>Lachnospiraceae</taxon>
        <taxon>Agathobacter</taxon>
    </lineage>
</organism>
<proteinExistence type="predicted"/>
<evidence type="ECO:0000313" key="1">
    <source>
        <dbReference type="EMBL" id="RGM75576.1"/>
    </source>
</evidence>
<evidence type="ECO:0000313" key="2">
    <source>
        <dbReference type="Proteomes" id="UP000260758"/>
    </source>
</evidence>
<protein>
    <submittedName>
        <fullName evidence="1">Uncharacterized protein</fullName>
    </submittedName>
</protein>
<comment type="caution">
    <text evidence="1">The sequence shown here is derived from an EMBL/GenBank/DDBJ whole genome shotgun (WGS) entry which is preliminary data.</text>
</comment>
<gene>
    <name evidence="1" type="ORF">DXB99_03340</name>
</gene>